<accession>A0AAW0Z2Z1</accession>
<feature type="compositionally biased region" description="Polar residues" evidence="7">
    <location>
        <begin position="73"/>
        <end position="89"/>
    </location>
</feature>
<dbReference type="KEGG" id="kne:92178919"/>
<dbReference type="InterPro" id="IPR051089">
    <property type="entry name" value="prtT"/>
</dbReference>
<dbReference type="GeneID" id="92178919"/>
<dbReference type="InterPro" id="IPR007219">
    <property type="entry name" value="XnlR_reg_dom"/>
</dbReference>
<comment type="caution">
    <text evidence="9">The sequence shown here is derived from an EMBL/GenBank/DDBJ whole genome shotgun (WGS) entry which is preliminary data.</text>
</comment>
<dbReference type="CDD" id="cd00067">
    <property type="entry name" value="GAL4"/>
    <property type="match status" value="1"/>
</dbReference>
<evidence type="ECO:0000256" key="5">
    <source>
        <dbReference type="ARBA" id="ARBA00023163"/>
    </source>
</evidence>
<keyword evidence="3" id="KW-0805">Transcription regulation</keyword>
<dbReference type="PROSITE" id="PS00463">
    <property type="entry name" value="ZN2_CY6_FUNGAL_1"/>
    <property type="match status" value="1"/>
</dbReference>
<dbReference type="Proteomes" id="UP001388673">
    <property type="component" value="Unassembled WGS sequence"/>
</dbReference>
<evidence type="ECO:0000256" key="1">
    <source>
        <dbReference type="ARBA" id="ARBA00004123"/>
    </source>
</evidence>
<keyword evidence="5" id="KW-0804">Transcription</keyword>
<dbReference type="InterPro" id="IPR036864">
    <property type="entry name" value="Zn2-C6_fun-type_DNA-bd_sf"/>
</dbReference>
<evidence type="ECO:0000256" key="3">
    <source>
        <dbReference type="ARBA" id="ARBA00023015"/>
    </source>
</evidence>
<dbReference type="Pfam" id="PF00172">
    <property type="entry name" value="Zn_clus"/>
    <property type="match status" value="1"/>
</dbReference>
<protein>
    <recommendedName>
        <fullName evidence="8">Zn(2)-C6 fungal-type domain-containing protein</fullName>
    </recommendedName>
</protein>
<feature type="compositionally biased region" description="Polar residues" evidence="7">
    <location>
        <begin position="101"/>
        <end position="113"/>
    </location>
</feature>
<name>A0AAW0Z2Z1_9TREE</name>
<proteinExistence type="predicted"/>
<dbReference type="EMBL" id="JBCAWK010000003">
    <property type="protein sequence ID" value="KAK8864412.1"/>
    <property type="molecule type" value="Genomic_DNA"/>
</dbReference>
<dbReference type="SMART" id="SM00906">
    <property type="entry name" value="Fungal_trans"/>
    <property type="match status" value="1"/>
</dbReference>
<gene>
    <name evidence="9" type="ORF">IAR55_001660</name>
</gene>
<dbReference type="PANTHER" id="PTHR31845:SF19">
    <property type="entry name" value="TRANSCRIPTION FACTOR DOMAIN-CONTAINING PROTEIN"/>
    <property type="match status" value="1"/>
</dbReference>
<dbReference type="GO" id="GO:0006351">
    <property type="term" value="P:DNA-templated transcription"/>
    <property type="evidence" value="ECO:0007669"/>
    <property type="project" value="InterPro"/>
</dbReference>
<sequence>MPALTACLACRALKAKCRRADTGETCLRCGRLGIPCESIPRRLGRRLGSKNRVKRNSSLTSALAPPPVPERASSASTSPTNARLHLSTNHRSHDAPPHISVTDSGSTPTSYPAPSFSNMLNVLAKVANDMPPNPLSSSPTRSPDDSSHPFDRRKFLEMYRQASRTLDPDPYMGLVVLEQGLDQLFEEDQGKTVILPGEEIVYCRIDQPRRDVEPEYDLLNVNLLSEAEVEDLLDVYWTRCNPIIRILDPSIHTLHYFRSISCTLFAAVLQVAAQCLPVSRHSSSLVSRLDGHIDMLFAEVTKRGLQSLEICQALLIHSTYMRAAKQHQTWQYVAQAIAMALELRLEVNSNPPWHMNDPAHAHIPLERKRRNIQRCCLCLNEWDKRLAFIRGRPPILPDNVITSARALRLWYTDPNALVCDVMTCATVDFRDTLSNVQRSIQERMVETPPVQFDDHLNVIDGSLEAWRSEWSDKLSPTDQIRLEHDRRAGRFVLLMIPYEHRLGTEGMRGLARDECLVAALDVCKNAIPILGGVRPGMGMQDVTAARLYLIGYTALCALRIMDSSPRDDDRQSMDVDLFHLSILSALATKLCHLNMHPNTALIASVLGRRLLYACRKVLATTMAASNGLPAEELSSETAGTEDTAIEHNRLFVGANGGIESGSGGTASLTPQDLQFSFDFSHIGELFPFFDNDFTSTYTPS</sequence>
<dbReference type="SUPFAM" id="SSF57701">
    <property type="entry name" value="Zn2/Cys6 DNA-binding domain"/>
    <property type="match status" value="1"/>
</dbReference>
<evidence type="ECO:0000256" key="2">
    <source>
        <dbReference type="ARBA" id="ARBA00022723"/>
    </source>
</evidence>
<dbReference type="AlphaFoldDB" id="A0AAW0Z2Z1"/>
<organism evidence="9 10">
    <name type="scientific">Kwoniella newhampshirensis</name>
    <dbReference type="NCBI Taxonomy" id="1651941"/>
    <lineage>
        <taxon>Eukaryota</taxon>
        <taxon>Fungi</taxon>
        <taxon>Dikarya</taxon>
        <taxon>Basidiomycota</taxon>
        <taxon>Agaricomycotina</taxon>
        <taxon>Tremellomycetes</taxon>
        <taxon>Tremellales</taxon>
        <taxon>Cryptococcaceae</taxon>
        <taxon>Kwoniella</taxon>
    </lineage>
</organism>
<dbReference type="Gene3D" id="4.10.240.10">
    <property type="entry name" value="Zn(2)-C6 fungal-type DNA-binding domain"/>
    <property type="match status" value="1"/>
</dbReference>
<dbReference type="PANTHER" id="PTHR31845">
    <property type="entry name" value="FINGER DOMAIN PROTEIN, PUTATIVE-RELATED"/>
    <property type="match status" value="1"/>
</dbReference>
<dbReference type="GO" id="GO:0005634">
    <property type="term" value="C:nucleus"/>
    <property type="evidence" value="ECO:0007669"/>
    <property type="project" value="UniProtKB-SubCell"/>
</dbReference>
<keyword evidence="6" id="KW-0539">Nucleus</keyword>
<feature type="domain" description="Zn(2)-C6 fungal-type" evidence="8">
    <location>
        <begin position="6"/>
        <end position="36"/>
    </location>
</feature>
<keyword evidence="10" id="KW-1185">Reference proteome</keyword>
<evidence type="ECO:0000256" key="4">
    <source>
        <dbReference type="ARBA" id="ARBA00023125"/>
    </source>
</evidence>
<reference evidence="9 10" key="1">
    <citation type="journal article" date="2024" name="bioRxiv">
        <title>Comparative genomics of Cryptococcus and Kwoniella reveals pathogenesis evolution and contrasting karyotype dynamics via intercentromeric recombination or chromosome fusion.</title>
        <authorList>
            <person name="Coelho M.A."/>
            <person name="David-Palma M."/>
            <person name="Shea T."/>
            <person name="Bowers K."/>
            <person name="McGinley-Smith S."/>
            <person name="Mohammad A.W."/>
            <person name="Gnirke A."/>
            <person name="Yurkov A.M."/>
            <person name="Nowrousian M."/>
            <person name="Sun S."/>
            <person name="Cuomo C.A."/>
            <person name="Heitman J."/>
        </authorList>
    </citation>
    <scope>NUCLEOTIDE SEQUENCE [LARGE SCALE GENOMIC DNA]</scope>
    <source>
        <strain evidence="9 10">CBS 13917</strain>
    </source>
</reference>
<keyword evidence="2" id="KW-0479">Metal-binding</keyword>
<dbReference type="Pfam" id="PF04082">
    <property type="entry name" value="Fungal_trans"/>
    <property type="match status" value="1"/>
</dbReference>
<evidence type="ECO:0000313" key="9">
    <source>
        <dbReference type="EMBL" id="KAK8864412.1"/>
    </source>
</evidence>
<dbReference type="GO" id="GO:0000981">
    <property type="term" value="F:DNA-binding transcription factor activity, RNA polymerase II-specific"/>
    <property type="evidence" value="ECO:0007669"/>
    <property type="project" value="InterPro"/>
</dbReference>
<dbReference type="GO" id="GO:0008270">
    <property type="term" value="F:zinc ion binding"/>
    <property type="evidence" value="ECO:0007669"/>
    <property type="project" value="InterPro"/>
</dbReference>
<feature type="region of interest" description="Disordered" evidence="7">
    <location>
        <begin position="127"/>
        <end position="150"/>
    </location>
</feature>
<evidence type="ECO:0000259" key="8">
    <source>
        <dbReference type="PROSITE" id="PS00463"/>
    </source>
</evidence>
<dbReference type="SMART" id="SM00066">
    <property type="entry name" value="GAL4"/>
    <property type="match status" value="1"/>
</dbReference>
<evidence type="ECO:0000256" key="7">
    <source>
        <dbReference type="SAM" id="MobiDB-lite"/>
    </source>
</evidence>
<dbReference type="GO" id="GO:0000976">
    <property type="term" value="F:transcription cis-regulatory region binding"/>
    <property type="evidence" value="ECO:0007669"/>
    <property type="project" value="TreeGrafter"/>
</dbReference>
<feature type="region of interest" description="Disordered" evidence="7">
    <location>
        <begin position="47"/>
        <end position="113"/>
    </location>
</feature>
<comment type="subcellular location">
    <subcellularLocation>
        <location evidence="1">Nucleus</location>
    </subcellularLocation>
</comment>
<evidence type="ECO:0000313" key="10">
    <source>
        <dbReference type="Proteomes" id="UP001388673"/>
    </source>
</evidence>
<dbReference type="RefSeq" id="XP_066804708.1">
    <property type="nucleotide sequence ID" value="XM_066944785.1"/>
</dbReference>
<dbReference type="InterPro" id="IPR001138">
    <property type="entry name" value="Zn2Cys6_DnaBD"/>
</dbReference>
<keyword evidence="4" id="KW-0238">DNA-binding</keyword>
<evidence type="ECO:0000256" key="6">
    <source>
        <dbReference type="ARBA" id="ARBA00023242"/>
    </source>
</evidence>
<dbReference type="CDD" id="cd12148">
    <property type="entry name" value="fungal_TF_MHR"/>
    <property type="match status" value="1"/>
</dbReference>